<evidence type="ECO:0000256" key="4">
    <source>
        <dbReference type="ARBA" id="ARBA00022989"/>
    </source>
</evidence>
<dbReference type="PANTHER" id="PTHR38459">
    <property type="entry name" value="PROPHAGE BACTOPRENOL-LINKED GLUCOSE TRANSLOCASE HOMOLOG"/>
    <property type="match status" value="1"/>
</dbReference>
<keyword evidence="5 6" id="KW-0472">Membrane</keyword>
<dbReference type="InterPro" id="IPR051401">
    <property type="entry name" value="GtrA_CellWall_Glycosyl"/>
</dbReference>
<evidence type="ECO:0000256" key="3">
    <source>
        <dbReference type="ARBA" id="ARBA00022692"/>
    </source>
</evidence>
<feature type="transmembrane region" description="Helical" evidence="6">
    <location>
        <begin position="91"/>
        <end position="109"/>
    </location>
</feature>
<evidence type="ECO:0000256" key="1">
    <source>
        <dbReference type="ARBA" id="ARBA00004141"/>
    </source>
</evidence>
<evidence type="ECO:0000256" key="5">
    <source>
        <dbReference type="ARBA" id="ARBA00023136"/>
    </source>
</evidence>
<comment type="caution">
    <text evidence="8">The sequence shown here is derived from an EMBL/GenBank/DDBJ whole genome shotgun (WGS) entry which is preliminary data.</text>
</comment>
<dbReference type="AlphaFoldDB" id="A0A1F5NPZ3"/>
<evidence type="ECO:0000313" key="8">
    <source>
        <dbReference type="EMBL" id="OGE79755.1"/>
    </source>
</evidence>
<evidence type="ECO:0000256" key="6">
    <source>
        <dbReference type="SAM" id="Phobius"/>
    </source>
</evidence>
<evidence type="ECO:0000259" key="7">
    <source>
        <dbReference type="Pfam" id="PF04138"/>
    </source>
</evidence>
<dbReference type="Proteomes" id="UP000176233">
    <property type="component" value="Unassembled WGS sequence"/>
</dbReference>
<dbReference type="EMBL" id="MFEJ01000029">
    <property type="protein sequence ID" value="OGE79755.1"/>
    <property type="molecule type" value="Genomic_DNA"/>
</dbReference>
<dbReference type="GO" id="GO:0000271">
    <property type="term" value="P:polysaccharide biosynthetic process"/>
    <property type="evidence" value="ECO:0007669"/>
    <property type="project" value="InterPro"/>
</dbReference>
<name>A0A1F5NPZ3_9BACT</name>
<sequence>MIFESQLTELLHRRPVIMQFMRFACIGFLNTGLDFLVFNTISKALGIFEGLPLGVVTFFSFTMAVIQSYLWNRTWTFGSEEARLRTNAVRLIKVGTLGVIAIILAIGGSKFQLPWYYFLCLLAFYLTIETYLWRGFGFHLSDWNHESHSFMIFFIVTFIGLSINVTLVSLVSLNLHLFQNPDLDKNIAKVIATAVSLFWNFTGYKLIVFKK</sequence>
<feature type="transmembrane region" description="Helical" evidence="6">
    <location>
        <begin position="50"/>
        <end position="70"/>
    </location>
</feature>
<reference evidence="8 9" key="1">
    <citation type="journal article" date="2016" name="Nat. Commun.">
        <title>Thousands of microbial genomes shed light on interconnected biogeochemical processes in an aquifer system.</title>
        <authorList>
            <person name="Anantharaman K."/>
            <person name="Brown C.T."/>
            <person name="Hug L.A."/>
            <person name="Sharon I."/>
            <person name="Castelle C.J."/>
            <person name="Probst A.J."/>
            <person name="Thomas B.C."/>
            <person name="Singh A."/>
            <person name="Wilkins M.J."/>
            <person name="Karaoz U."/>
            <person name="Brodie E.L."/>
            <person name="Williams K.H."/>
            <person name="Hubbard S.S."/>
            <person name="Banfield J.F."/>
        </authorList>
    </citation>
    <scope>NUCLEOTIDE SEQUENCE [LARGE SCALE GENOMIC DNA]</scope>
</reference>
<proteinExistence type="inferred from homology"/>
<gene>
    <name evidence="8" type="ORF">A2660_02065</name>
</gene>
<accession>A0A1F5NPZ3</accession>
<feature type="transmembrane region" description="Helical" evidence="6">
    <location>
        <begin position="187"/>
        <end position="207"/>
    </location>
</feature>
<evidence type="ECO:0000256" key="2">
    <source>
        <dbReference type="ARBA" id="ARBA00009399"/>
    </source>
</evidence>
<organism evidence="8 9">
    <name type="scientific">Candidatus Doudnabacteria bacterium RIFCSPHIGHO2_01_FULL_45_18</name>
    <dbReference type="NCBI Taxonomy" id="1817823"/>
    <lineage>
        <taxon>Bacteria</taxon>
        <taxon>Candidatus Doudnaibacteriota</taxon>
    </lineage>
</organism>
<dbReference type="Pfam" id="PF04138">
    <property type="entry name" value="GtrA_DPMS_TM"/>
    <property type="match status" value="1"/>
</dbReference>
<evidence type="ECO:0000313" key="9">
    <source>
        <dbReference type="Proteomes" id="UP000176233"/>
    </source>
</evidence>
<feature type="transmembrane region" description="Helical" evidence="6">
    <location>
        <begin position="152"/>
        <end position="175"/>
    </location>
</feature>
<dbReference type="InterPro" id="IPR007267">
    <property type="entry name" value="GtrA_DPMS_TM"/>
</dbReference>
<feature type="transmembrane region" description="Helical" evidence="6">
    <location>
        <begin position="115"/>
        <end position="132"/>
    </location>
</feature>
<feature type="domain" description="GtrA/DPMS transmembrane" evidence="7">
    <location>
        <begin position="22"/>
        <end position="132"/>
    </location>
</feature>
<dbReference type="PANTHER" id="PTHR38459:SF1">
    <property type="entry name" value="PROPHAGE BACTOPRENOL-LINKED GLUCOSE TRANSLOCASE HOMOLOG"/>
    <property type="match status" value="1"/>
</dbReference>
<keyword evidence="3 6" id="KW-0812">Transmembrane</keyword>
<comment type="subcellular location">
    <subcellularLocation>
        <location evidence="1">Membrane</location>
        <topology evidence="1">Multi-pass membrane protein</topology>
    </subcellularLocation>
</comment>
<comment type="similarity">
    <text evidence="2">Belongs to the GtrA family.</text>
</comment>
<keyword evidence="4 6" id="KW-1133">Transmembrane helix</keyword>
<protein>
    <recommendedName>
        <fullName evidence="7">GtrA/DPMS transmembrane domain-containing protein</fullName>
    </recommendedName>
</protein>
<feature type="transmembrane region" description="Helical" evidence="6">
    <location>
        <begin position="20"/>
        <end position="38"/>
    </location>
</feature>
<dbReference type="GO" id="GO:0005886">
    <property type="term" value="C:plasma membrane"/>
    <property type="evidence" value="ECO:0007669"/>
    <property type="project" value="TreeGrafter"/>
</dbReference>